<protein>
    <submittedName>
        <fullName evidence="1">Uncharacterized protein</fullName>
    </submittedName>
</protein>
<name>A0ABR9JF12_9MICC</name>
<keyword evidence="2" id="KW-1185">Reference proteome</keyword>
<comment type="caution">
    <text evidence="1">The sequence shown here is derived from an EMBL/GenBank/DDBJ whole genome shotgun (WGS) entry which is preliminary data.</text>
</comment>
<reference evidence="1 2" key="1">
    <citation type="submission" date="2020-10" db="EMBL/GenBank/DDBJ databases">
        <title>Sequencing the genomes of 1000 actinobacteria strains.</title>
        <authorList>
            <person name="Klenk H.-P."/>
        </authorList>
    </citation>
    <scope>NUCLEOTIDE SEQUENCE [LARGE SCALE GENOMIC DNA]</scope>
    <source>
        <strain evidence="1 2">DSM 15666</strain>
    </source>
</reference>
<evidence type="ECO:0000313" key="2">
    <source>
        <dbReference type="Proteomes" id="UP000643525"/>
    </source>
</evidence>
<gene>
    <name evidence="1" type="ORF">H4W27_001627</name>
</gene>
<dbReference type="Proteomes" id="UP000643525">
    <property type="component" value="Unassembled WGS sequence"/>
</dbReference>
<organism evidence="1 2">
    <name type="scientific">Nesterenkonia lutea</name>
    <dbReference type="NCBI Taxonomy" id="272919"/>
    <lineage>
        <taxon>Bacteria</taxon>
        <taxon>Bacillati</taxon>
        <taxon>Actinomycetota</taxon>
        <taxon>Actinomycetes</taxon>
        <taxon>Micrococcales</taxon>
        <taxon>Micrococcaceae</taxon>
        <taxon>Nesterenkonia</taxon>
    </lineage>
</organism>
<proteinExistence type="predicted"/>
<evidence type="ECO:0000313" key="1">
    <source>
        <dbReference type="EMBL" id="MBE1524509.1"/>
    </source>
</evidence>
<accession>A0ABR9JF12</accession>
<dbReference type="EMBL" id="JADBED010000001">
    <property type="protein sequence ID" value="MBE1524509.1"/>
    <property type="molecule type" value="Genomic_DNA"/>
</dbReference>
<sequence length="188" mass="20535">MRWDALFADLESQLDAARTADFDAAVDEASRLEASRLGLAERLRAHRGLQLTLLLPGDQRLNVEIGTVGSDWLSGSRHPHSVLLPLAALRAVEGMKRSAAQAEPSPARRRLGITAPLRRLARDRSMVSVQGPEGRLAQGLISAVGRDFLEIAQLDAGETHLRRAGSPARRTIPLHAVSWLQSEFAQEE</sequence>
<dbReference type="RefSeq" id="WP_192595512.1">
    <property type="nucleotide sequence ID" value="NZ_BAAALJ010000002.1"/>
</dbReference>